<name>A0A813KCA6_POLGL</name>
<evidence type="ECO:0000313" key="2">
    <source>
        <dbReference type="Proteomes" id="UP000626109"/>
    </source>
</evidence>
<evidence type="ECO:0008006" key="3">
    <source>
        <dbReference type="Google" id="ProtNLM"/>
    </source>
</evidence>
<dbReference type="EMBL" id="CAJNNW010028882">
    <property type="protein sequence ID" value="CAE8698130.1"/>
    <property type="molecule type" value="Genomic_DNA"/>
</dbReference>
<sequence length="98" mass="9734">ATACGAALSALERCGRWAQAVALLGEFRCLGGGATPGVVSFSAVASACSTAGKWTLALQLFQGLRSVRAEPDVVAFGVALGATGVGGLWPGTLQLLAE</sequence>
<feature type="non-terminal residue" evidence="1">
    <location>
        <position position="98"/>
    </location>
</feature>
<evidence type="ECO:0000313" key="1">
    <source>
        <dbReference type="EMBL" id="CAE8698130.1"/>
    </source>
</evidence>
<organism evidence="1 2">
    <name type="scientific">Polarella glacialis</name>
    <name type="common">Dinoflagellate</name>
    <dbReference type="NCBI Taxonomy" id="89957"/>
    <lineage>
        <taxon>Eukaryota</taxon>
        <taxon>Sar</taxon>
        <taxon>Alveolata</taxon>
        <taxon>Dinophyceae</taxon>
        <taxon>Suessiales</taxon>
        <taxon>Suessiaceae</taxon>
        <taxon>Polarella</taxon>
    </lineage>
</organism>
<protein>
    <recommendedName>
        <fullName evidence="3">Pentatricopeptide repeat-containing protein</fullName>
    </recommendedName>
</protein>
<proteinExistence type="predicted"/>
<reference evidence="1" key="1">
    <citation type="submission" date="2021-02" db="EMBL/GenBank/DDBJ databases">
        <authorList>
            <person name="Dougan E. K."/>
            <person name="Rhodes N."/>
            <person name="Thang M."/>
            <person name="Chan C."/>
        </authorList>
    </citation>
    <scope>NUCLEOTIDE SEQUENCE</scope>
</reference>
<dbReference type="Proteomes" id="UP000626109">
    <property type="component" value="Unassembled WGS sequence"/>
</dbReference>
<dbReference type="AlphaFoldDB" id="A0A813KCA6"/>
<accession>A0A813KCA6</accession>
<comment type="caution">
    <text evidence="1">The sequence shown here is derived from an EMBL/GenBank/DDBJ whole genome shotgun (WGS) entry which is preliminary data.</text>
</comment>
<gene>
    <name evidence="1" type="ORF">PGLA2088_LOCUS30584</name>
</gene>
<dbReference type="InterPro" id="IPR011990">
    <property type="entry name" value="TPR-like_helical_dom_sf"/>
</dbReference>
<feature type="non-terminal residue" evidence="1">
    <location>
        <position position="1"/>
    </location>
</feature>
<dbReference type="Gene3D" id="1.25.40.10">
    <property type="entry name" value="Tetratricopeptide repeat domain"/>
    <property type="match status" value="1"/>
</dbReference>